<keyword evidence="1" id="KW-0732">Signal</keyword>
<dbReference type="InterPro" id="IPR035940">
    <property type="entry name" value="CAP_sf"/>
</dbReference>
<dbReference type="PANTHER" id="PTHR31157">
    <property type="entry name" value="SCP DOMAIN-CONTAINING PROTEIN"/>
    <property type="match status" value="1"/>
</dbReference>
<dbReference type="PROSITE" id="PS51257">
    <property type="entry name" value="PROKAR_LIPOPROTEIN"/>
    <property type="match status" value="1"/>
</dbReference>
<sequence>MKLLRKLPLLVLFTILTYSCSTDSVEDNVEAITADLVVPTTKTIEIEVLELINDHRLSLGLNALESMSVVKSVAYTHTDYMVDNEVVSHDNFYTRSTYLKNNAGAKKVSENVAYGYTSAQSVVNAWIRSEGHKATIEGDFTNFEISAEQSKEGKWYYTNIFIKK</sequence>
<dbReference type="InterPro" id="IPR014044">
    <property type="entry name" value="CAP_dom"/>
</dbReference>
<feature type="domain" description="SCP" evidence="2">
    <location>
        <begin position="49"/>
        <end position="142"/>
    </location>
</feature>
<evidence type="ECO:0000259" key="2">
    <source>
        <dbReference type="Pfam" id="PF00188"/>
    </source>
</evidence>
<evidence type="ECO:0000256" key="1">
    <source>
        <dbReference type="SAM" id="SignalP"/>
    </source>
</evidence>
<dbReference type="Pfam" id="PF00188">
    <property type="entry name" value="CAP"/>
    <property type="match status" value="1"/>
</dbReference>
<comment type="caution">
    <text evidence="3">The sequence shown here is derived from an EMBL/GenBank/DDBJ whole genome shotgun (WGS) entry which is preliminary data.</text>
</comment>
<dbReference type="Proteomes" id="UP001500027">
    <property type="component" value="Unassembled WGS sequence"/>
</dbReference>
<accession>A0ABP8EDW2</accession>
<dbReference type="EMBL" id="BAABAV010000003">
    <property type="protein sequence ID" value="GAA4270341.1"/>
    <property type="molecule type" value="Genomic_DNA"/>
</dbReference>
<gene>
    <name evidence="3" type="ORF">GCM10022257_24420</name>
</gene>
<evidence type="ECO:0000313" key="4">
    <source>
        <dbReference type="Proteomes" id="UP001500027"/>
    </source>
</evidence>
<name>A0ABP8EDW2_9FLAO</name>
<dbReference type="CDD" id="cd05379">
    <property type="entry name" value="CAP_bacterial"/>
    <property type="match status" value="1"/>
</dbReference>
<dbReference type="RefSeq" id="WP_139002729.1">
    <property type="nucleotide sequence ID" value="NZ_BAABAV010000003.1"/>
</dbReference>
<evidence type="ECO:0000313" key="3">
    <source>
        <dbReference type="EMBL" id="GAA4270341.1"/>
    </source>
</evidence>
<dbReference type="SUPFAM" id="SSF55797">
    <property type="entry name" value="PR-1-like"/>
    <property type="match status" value="1"/>
</dbReference>
<feature type="chain" id="PRO_5046729950" evidence="1">
    <location>
        <begin position="25"/>
        <end position="164"/>
    </location>
</feature>
<feature type="signal peptide" evidence="1">
    <location>
        <begin position="1"/>
        <end position="24"/>
    </location>
</feature>
<protein>
    <submittedName>
        <fullName evidence="3">CAP domain-containing protein</fullName>
    </submittedName>
</protein>
<reference evidence="4" key="1">
    <citation type="journal article" date="2019" name="Int. J. Syst. Evol. Microbiol.">
        <title>The Global Catalogue of Microorganisms (GCM) 10K type strain sequencing project: providing services to taxonomists for standard genome sequencing and annotation.</title>
        <authorList>
            <consortium name="The Broad Institute Genomics Platform"/>
            <consortium name="The Broad Institute Genome Sequencing Center for Infectious Disease"/>
            <person name="Wu L."/>
            <person name="Ma J."/>
        </authorList>
    </citation>
    <scope>NUCLEOTIDE SEQUENCE [LARGE SCALE GENOMIC DNA]</scope>
    <source>
        <strain evidence="4">JCM 17452</strain>
    </source>
</reference>
<proteinExistence type="predicted"/>
<dbReference type="PANTHER" id="PTHR31157:SF1">
    <property type="entry name" value="SCP DOMAIN-CONTAINING PROTEIN"/>
    <property type="match status" value="1"/>
</dbReference>
<dbReference type="Gene3D" id="3.40.33.10">
    <property type="entry name" value="CAP"/>
    <property type="match status" value="1"/>
</dbReference>
<keyword evidence="4" id="KW-1185">Reference proteome</keyword>
<organism evidence="3 4">
    <name type="scientific">Hyunsoonleella aestuarii</name>
    <dbReference type="NCBI Taxonomy" id="912802"/>
    <lineage>
        <taxon>Bacteria</taxon>
        <taxon>Pseudomonadati</taxon>
        <taxon>Bacteroidota</taxon>
        <taxon>Flavobacteriia</taxon>
        <taxon>Flavobacteriales</taxon>
        <taxon>Flavobacteriaceae</taxon>
    </lineage>
</organism>